<evidence type="ECO:0000256" key="1">
    <source>
        <dbReference type="SAM" id="Phobius"/>
    </source>
</evidence>
<accession>A0A1K1ZV75</accession>
<evidence type="ECO:0000313" key="3">
    <source>
        <dbReference type="Proteomes" id="UP000181909"/>
    </source>
</evidence>
<evidence type="ECO:0000313" key="2">
    <source>
        <dbReference type="EMBL" id="SFX78055.1"/>
    </source>
</evidence>
<feature type="transmembrane region" description="Helical" evidence="1">
    <location>
        <begin position="12"/>
        <end position="40"/>
    </location>
</feature>
<reference evidence="2 3" key="1">
    <citation type="submission" date="2016-11" db="EMBL/GenBank/DDBJ databases">
        <authorList>
            <person name="Jaros S."/>
            <person name="Januszkiewicz K."/>
            <person name="Wedrychowicz H."/>
        </authorList>
    </citation>
    <scope>NUCLEOTIDE SEQUENCE [LARGE SCALE GENOMIC DNA]</scope>
    <source>
        <strain evidence="2 3">OK807</strain>
    </source>
</reference>
<name>A0A1K1ZV75_STRAR</name>
<gene>
    <name evidence="2" type="ORF">SAMN02787144_1006121</name>
</gene>
<dbReference type="EMBL" id="FPJO01000006">
    <property type="protein sequence ID" value="SFX78055.1"/>
    <property type="molecule type" value="Genomic_DNA"/>
</dbReference>
<dbReference type="Proteomes" id="UP000181909">
    <property type="component" value="Unassembled WGS sequence"/>
</dbReference>
<keyword evidence="1" id="KW-0472">Membrane</keyword>
<organism evidence="2 3">
    <name type="scientific">Streptomyces atratus</name>
    <dbReference type="NCBI Taxonomy" id="1893"/>
    <lineage>
        <taxon>Bacteria</taxon>
        <taxon>Bacillati</taxon>
        <taxon>Actinomycetota</taxon>
        <taxon>Actinomycetes</taxon>
        <taxon>Kitasatosporales</taxon>
        <taxon>Streptomycetaceae</taxon>
        <taxon>Streptomyces</taxon>
    </lineage>
</organism>
<keyword evidence="1" id="KW-0812">Transmembrane</keyword>
<keyword evidence="1" id="KW-1133">Transmembrane helix</keyword>
<dbReference type="AlphaFoldDB" id="A0A1K1ZV75"/>
<protein>
    <submittedName>
        <fullName evidence="2">Uncharacterized protein</fullName>
    </submittedName>
</protein>
<proteinExistence type="predicted"/>
<sequence length="48" mass="4850">MWLPVTVVAGLLGAVLLCAAGLVLVATVFLAPLALVLAVAERPGRRPA</sequence>